<reference evidence="3 4" key="1">
    <citation type="journal article" date="2013" name="Genome Announc.">
        <title>Complete Genome Sequence of the Porcine Strain Brachyspira pilosicoli P43/6/78(T.).</title>
        <authorList>
            <person name="Lin C."/>
            <person name="den Bakker H.C."/>
            <person name="Suzuki H."/>
            <person name="Lefebure T."/>
            <person name="Ponnala L."/>
            <person name="Sun Q."/>
            <person name="Stanhope M.J."/>
            <person name="Wiedmann M."/>
            <person name="Duhamel G.E."/>
        </authorList>
    </citation>
    <scope>NUCLEOTIDE SEQUENCE [LARGE SCALE GENOMIC DNA]</scope>
    <source>
        <strain evidence="3 4">P43/6/78</strain>
    </source>
</reference>
<name>A0A3B6VLI0_BRAPL</name>
<dbReference type="KEGG" id="bpip:BPP43_07715"/>
<dbReference type="PANTHER" id="PTHR16214:SF3">
    <property type="entry name" value="TRANSMEMBRANE PROTEIN 260"/>
    <property type="match status" value="1"/>
</dbReference>
<feature type="transmembrane region" description="Helical" evidence="2">
    <location>
        <begin position="394"/>
        <end position="418"/>
    </location>
</feature>
<feature type="transmembrane region" description="Helical" evidence="2">
    <location>
        <begin position="159"/>
        <end position="182"/>
    </location>
</feature>
<dbReference type="Pfam" id="PF11028">
    <property type="entry name" value="TMEM260-like"/>
    <property type="match status" value="1"/>
</dbReference>
<feature type="transmembrane region" description="Helical" evidence="2">
    <location>
        <begin position="438"/>
        <end position="456"/>
    </location>
</feature>
<dbReference type="Proteomes" id="UP000010793">
    <property type="component" value="Chromosome"/>
</dbReference>
<dbReference type="EMBL" id="CP002873">
    <property type="protein sequence ID" value="AGA66753.1"/>
    <property type="molecule type" value="Genomic_DNA"/>
</dbReference>
<feature type="transmembrane region" description="Helical" evidence="2">
    <location>
        <begin position="279"/>
        <end position="298"/>
    </location>
</feature>
<evidence type="ECO:0000256" key="1">
    <source>
        <dbReference type="SAM" id="Coils"/>
    </source>
</evidence>
<dbReference type="RefSeq" id="WP_015274575.1">
    <property type="nucleotide sequence ID" value="NC_019908.1"/>
</dbReference>
<feature type="transmembrane region" description="Helical" evidence="2">
    <location>
        <begin position="225"/>
        <end position="243"/>
    </location>
</feature>
<keyword evidence="2" id="KW-0812">Transmembrane</keyword>
<dbReference type="Gene3D" id="1.25.40.10">
    <property type="entry name" value="Tetratricopeptide repeat domain"/>
    <property type="match status" value="1"/>
</dbReference>
<feature type="transmembrane region" description="Helical" evidence="2">
    <location>
        <begin position="521"/>
        <end position="537"/>
    </location>
</feature>
<evidence type="ECO:0000313" key="3">
    <source>
        <dbReference type="EMBL" id="AGA66753.1"/>
    </source>
</evidence>
<keyword evidence="2" id="KW-1133">Transmembrane helix</keyword>
<keyword evidence="4" id="KW-1185">Reference proteome</keyword>
<feature type="transmembrane region" description="Helical" evidence="2">
    <location>
        <begin position="623"/>
        <end position="643"/>
    </location>
</feature>
<feature type="coiled-coil region" evidence="1">
    <location>
        <begin position="21"/>
        <end position="64"/>
    </location>
</feature>
<keyword evidence="2" id="KW-0472">Membrane</keyword>
<proteinExistence type="predicted"/>
<feature type="transmembrane region" description="Helical" evidence="2">
    <location>
        <begin position="573"/>
        <end position="597"/>
    </location>
</feature>
<feature type="transmembrane region" description="Helical" evidence="2">
    <location>
        <begin position="543"/>
        <end position="561"/>
    </location>
</feature>
<dbReference type="InterPro" id="IPR011990">
    <property type="entry name" value="TPR-like_helical_dom_sf"/>
</dbReference>
<evidence type="ECO:0000313" key="4">
    <source>
        <dbReference type="Proteomes" id="UP000010793"/>
    </source>
</evidence>
<dbReference type="InterPro" id="IPR052724">
    <property type="entry name" value="GT117_domain-containing"/>
</dbReference>
<feature type="transmembrane region" description="Helical" evidence="2">
    <location>
        <begin position="194"/>
        <end position="213"/>
    </location>
</feature>
<evidence type="ECO:0000256" key="2">
    <source>
        <dbReference type="SAM" id="Phobius"/>
    </source>
</evidence>
<feature type="transmembrane region" description="Helical" evidence="2">
    <location>
        <begin position="255"/>
        <end position="273"/>
    </location>
</feature>
<dbReference type="SUPFAM" id="SSF48452">
    <property type="entry name" value="TPR-like"/>
    <property type="match status" value="2"/>
</dbReference>
<feature type="transmembrane region" description="Helical" evidence="2">
    <location>
        <begin position="310"/>
        <end position="331"/>
    </location>
</feature>
<evidence type="ECO:0008006" key="5">
    <source>
        <dbReference type="Google" id="ProtNLM"/>
    </source>
</evidence>
<keyword evidence="1" id="KW-0175">Coiled coil</keyword>
<organism evidence="3 4">
    <name type="scientific">Brachyspira pilosicoli P43/6/78</name>
    <dbReference type="NCBI Taxonomy" id="1042417"/>
    <lineage>
        <taxon>Bacteria</taxon>
        <taxon>Pseudomonadati</taxon>
        <taxon>Spirochaetota</taxon>
        <taxon>Spirochaetia</taxon>
        <taxon>Brachyspirales</taxon>
        <taxon>Brachyspiraceae</taxon>
        <taxon>Brachyspira</taxon>
    </lineage>
</organism>
<dbReference type="PANTHER" id="PTHR16214">
    <property type="entry name" value="TRANSMEMBRANE PROTEIN 260"/>
    <property type="match status" value="1"/>
</dbReference>
<dbReference type="AlphaFoldDB" id="A0A3B6VLI0"/>
<accession>A0A3B6VLI0</accession>
<sequence>MAKLSHLEKEYIKANYKNKSIDELTKKLEKDRELIEEYINNLQNAQKNNAKNNKKEKANKEKSENILSKLFSKSSNSEPIFKKYEIKPYHLSKIDIIFSSVAFLFTFLLYLFTLTPSLSAGDNGELTTAAYFLGVGHAPGYPFYTLMSKLFTYIPFGNIAWRTNLFSGTCGAIAMIFFYLIMVKVLGQNRIERGFSPVVHIPALLASVAFAISDNMWAQATMAEVYSLNILQIASMLLILVYWFEAVWQHADDDVPYYGNKYLMAFGFLYGVALANHHVTLPFAFAPLLFIAIVLFLVHKDRYIENIETPFISIFVFLVLLFIGGFGYYRFIMNYEAYLYFPPGVASNDSIFSILFKPFTDMNILSDIFTALANGSYLRPDMIQNLKAPFYPTLYKGMFLVFWPLFLVVVWVLVYRYFLCKIDKFNNDNDFITGISFSYYKMLLMLAVGVMIYAYMPIRARALPPLNWGQLNEPSGWENLSYLFSMIHRKQYGASGNDIAAAFILHPEQVSALINIFKTQLTVLGLLFLIPGLFQIFKKNKFIGIFSVFGLLSFGVSLMAYTNPPPSVRTLSFVEVFFLPATLYMIVIVGFGIQWYMEYFNTNIKNVLKKPSEETTDTKLKPYHAISLIAIFAIMVPIFVMNFSRNNNSKDFSNHDYSYNMMNSLPDNAIFATEGGDNQVFGLVYYTMVERRRPDLKIYDQKGNVFERIYGNLMKTDGRWLGSISDAVDKDFIDSGRPYYMAWRRDGLERLGDYYFKAYGLVFKVQPIKYALVDELEFFKVLTVNDYKAIAREHLKRNYENEKVASDLNALLDEGLISVERKNNYNGNEEITFVKMYELPFPELKTEEDYWNSYTMKGTAEEISHYDFLTREIFVSSYSLAKIDMYNRRIKTYQKLLGFMGNGDIAKNGITREEANAKIEEYKKLKREEEERMLTIGFDMSNVYFAIGNQAILDEDYERATVMYEELIKLEKLIYPAYFNLAASYEYLARSKNTPYEKEAEYLNKAKDVMARAEKTFHRGKDMGDAARAQNTTYQQIMQFNNRLDLQLRTTRQQADALKQQAIAENTFDSYTAYANYIYQNRQDLDETIWAKTEAKKRAVNNTQLINVNKELAILYANIGDVNTGINILNDTLNLPNITRDDRRGVDFDLASIYLNQKRYNEAINIYSKYTNDLTQDGAFALYAIGHIYIEQNMIVEALNVYNDFKVRMSPLAKDNQVIANLDKDVESRRVQIMQYLGTVGAPNQ</sequence>
<gene>
    <name evidence="3" type="ORF">BPP43_07715</name>
</gene>
<protein>
    <recommendedName>
        <fullName evidence="5">DUF2723 domain-containing protein</fullName>
    </recommendedName>
</protein>
<feature type="transmembrane region" description="Helical" evidence="2">
    <location>
        <begin position="96"/>
        <end position="113"/>
    </location>
</feature>
<dbReference type="InterPro" id="IPR021280">
    <property type="entry name" value="TMEM260-like"/>
</dbReference>